<dbReference type="SUPFAM" id="SSF56672">
    <property type="entry name" value="DNA/RNA polymerases"/>
    <property type="match status" value="1"/>
</dbReference>
<dbReference type="GO" id="GO:0004190">
    <property type="term" value="F:aspartic-type endopeptidase activity"/>
    <property type="evidence" value="ECO:0007669"/>
    <property type="project" value="UniProtKB-KW"/>
</dbReference>
<evidence type="ECO:0000256" key="3">
    <source>
        <dbReference type="ARBA" id="ARBA00022695"/>
    </source>
</evidence>
<keyword evidence="5" id="KW-0064">Aspartyl protease</keyword>
<evidence type="ECO:0000256" key="5">
    <source>
        <dbReference type="ARBA" id="ARBA00022750"/>
    </source>
</evidence>
<feature type="domain" description="Reverse transcriptase RNase H-like" evidence="9">
    <location>
        <begin position="1"/>
        <end position="77"/>
    </location>
</feature>
<dbReference type="InterPro" id="IPR051320">
    <property type="entry name" value="Viral_Replic_Matur_Polypro"/>
</dbReference>
<organism evidence="10 11">
    <name type="scientific">Phytophthora megakarya</name>
    <dbReference type="NCBI Taxonomy" id="4795"/>
    <lineage>
        <taxon>Eukaryota</taxon>
        <taxon>Sar</taxon>
        <taxon>Stramenopiles</taxon>
        <taxon>Oomycota</taxon>
        <taxon>Peronosporomycetes</taxon>
        <taxon>Peronosporales</taxon>
        <taxon>Peronosporaceae</taxon>
        <taxon>Phytophthora</taxon>
    </lineage>
</organism>
<evidence type="ECO:0000256" key="2">
    <source>
        <dbReference type="ARBA" id="ARBA00022679"/>
    </source>
</evidence>
<protein>
    <recommendedName>
        <fullName evidence="9">Reverse transcriptase RNase H-like domain-containing protein</fullName>
    </recommendedName>
</protein>
<feature type="non-terminal residue" evidence="10">
    <location>
        <position position="287"/>
    </location>
</feature>
<dbReference type="PANTHER" id="PTHR33064">
    <property type="entry name" value="POL PROTEIN"/>
    <property type="match status" value="1"/>
</dbReference>
<evidence type="ECO:0000256" key="8">
    <source>
        <dbReference type="ARBA" id="ARBA00022918"/>
    </source>
</evidence>
<dbReference type="Pfam" id="PF17917">
    <property type="entry name" value="RT_RNaseH"/>
    <property type="match status" value="1"/>
</dbReference>
<dbReference type="EMBL" id="NBNE01013801">
    <property type="protein sequence ID" value="OWY94813.1"/>
    <property type="molecule type" value="Genomic_DNA"/>
</dbReference>
<keyword evidence="1" id="KW-0645">Protease</keyword>
<gene>
    <name evidence="10" type="ORF">PHMEG_00035350</name>
</gene>
<keyword evidence="3" id="KW-0548">Nucleotidyltransferase</keyword>
<dbReference type="OrthoDB" id="118948at2759"/>
<accession>A0A225UPA7</accession>
<dbReference type="GO" id="GO:0006508">
    <property type="term" value="P:proteolysis"/>
    <property type="evidence" value="ECO:0007669"/>
    <property type="project" value="UniProtKB-KW"/>
</dbReference>
<reference evidence="11" key="1">
    <citation type="submission" date="2017-03" db="EMBL/GenBank/DDBJ databases">
        <title>Phytopthora megakarya and P. palmivora, two closely related causual agents of cacao black pod achieved similar genome size and gene model numbers by different mechanisms.</title>
        <authorList>
            <person name="Ali S."/>
            <person name="Shao J."/>
            <person name="Larry D.J."/>
            <person name="Kronmiller B."/>
            <person name="Shen D."/>
            <person name="Strem M.D."/>
            <person name="Melnick R.L."/>
            <person name="Guiltinan M.J."/>
            <person name="Tyler B.M."/>
            <person name="Meinhardt L.W."/>
            <person name="Bailey B.A."/>
        </authorList>
    </citation>
    <scope>NUCLEOTIDE SEQUENCE [LARGE SCALE GENOMIC DNA]</scope>
    <source>
        <strain evidence="11">zdho120</strain>
    </source>
</reference>
<evidence type="ECO:0000256" key="1">
    <source>
        <dbReference type="ARBA" id="ARBA00022670"/>
    </source>
</evidence>
<dbReference type="GO" id="GO:0003676">
    <property type="term" value="F:nucleic acid binding"/>
    <property type="evidence" value="ECO:0007669"/>
    <property type="project" value="InterPro"/>
</dbReference>
<comment type="caution">
    <text evidence="10">The sequence shown here is derived from an EMBL/GenBank/DDBJ whole genome shotgun (WGS) entry which is preliminary data.</text>
</comment>
<keyword evidence="7" id="KW-0378">Hydrolase</keyword>
<dbReference type="InterPro" id="IPR043502">
    <property type="entry name" value="DNA/RNA_pol_sf"/>
</dbReference>
<evidence type="ECO:0000313" key="11">
    <source>
        <dbReference type="Proteomes" id="UP000198211"/>
    </source>
</evidence>
<keyword evidence="8" id="KW-0695">RNA-directed DNA polymerase</keyword>
<dbReference type="PANTHER" id="PTHR33064:SF37">
    <property type="entry name" value="RIBONUCLEASE H"/>
    <property type="match status" value="1"/>
</dbReference>
<name>A0A225UPA7_9STRA</name>
<keyword evidence="4" id="KW-0540">Nuclease</keyword>
<keyword evidence="2" id="KW-0808">Transferase</keyword>
<dbReference type="GO" id="GO:0003964">
    <property type="term" value="F:RNA-directed DNA polymerase activity"/>
    <property type="evidence" value="ECO:0007669"/>
    <property type="project" value="UniProtKB-KW"/>
</dbReference>
<proteinExistence type="predicted"/>
<keyword evidence="6" id="KW-0255">Endonuclease</keyword>
<evidence type="ECO:0000256" key="7">
    <source>
        <dbReference type="ARBA" id="ARBA00022801"/>
    </source>
</evidence>
<dbReference type="InterPro" id="IPR041373">
    <property type="entry name" value="RT_RNaseH"/>
</dbReference>
<evidence type="ECO:0000259" key="9">
    <source>
        <dbReference type="Pfam" id="PF17917"/>
    </source>
</evidence>
<dbReference type="InterPro" id="IPR036397">
    <property type="entry name" value="RNaseH_sf"/>
</dbReference>
<evidence type="ECO:0000256" key="6">
    <source>
        <dbReference type="ARBA" id="ARBA00022759"/>
    </source>
</evidence>
<keyword evidence="11" id="KW-1185">Reference proteome</keyword>
<dbReference type="Proteomes" id="UP000198211">
    <property type="component" value="Unassembled WGS sequence"/>
</dbReference>
<evidence type="ECO:0000256" key="4">
    <source>
        <dbReference type="ARBA" id="ARBA00022722"/>
    </source>
</evidence>
<dbReference type="AlphaFoldDB" id="A0A225UPA7"/>
<dbReference type="Gene3D" id="3.30.420.10">
    <property type="entry name" value="Ribonuclease H-like superfamily/Ribonuclease H"/>
    <property type="match status" value="1"/>
</dbReference>
<dbReference type="GO" id="GO:0004519">
    <property type="term" value="F:endonuclease activity"/>
    <property type="evidence" value="ECO:0007669"/>
    <property type="project" value="UniProtKB-KW"/>
</dbReference>
<sequence length="287" mass="31958">MQEHEGKMHPVRFCGRVFNDAEMNYHPAEKEVLALLLLYTQLAGKTIHVYTRFSTLGWVHSSKSLFGRTAQFAVLLSPWHLIVTRLLQAGLTSFVDLEDSLSPTVRLDPQLLYARLPKSHQGFVVSFDGSAKTEKYGGYGICSWILWRLPEWIIVTAASAYLEATTVNMAEYSGMNRGVQAALDHGATELVIVGNSRLAIQQSLGETFWEVCRAKGFLTRRLLCNLSFDHNPGANWLSWVKASATTTSEARLSELPALNRISEVIYEPPNETSETESSVGVAHSQVQ</sequence>
<dbReference type="SUPFAM" id="SSF53098">
    <property type="entry name" value="Ribonuclease H-like"/>
    <property type="match status" value="1"/>
</dbReference>
<evidence type="ECO:0000313" key="10">
    <source>
        <dbReference type="EMBL" id="OWY94813.1"/>
    </source>
</evidence>
<dbReference type="InterPro" id="IPR012337">
    <property type="entry name" value="RNaseH-like_sf"/>
</dbReference>